<dbReference type="InterPro" id="IPR018097">
    <property type="entry name" value="EGF_Ca-bd_CS"/>
</dbReference>
<dbReference type="CDD" id="cd00033">
    <property type="entry name" value="CCP"/>
    <property type="match status" value="1"/>
</dbReference>
<evidence type="ECO:0000259" key="8">
    <source>
        <dbReference type="PROSITE" id="PS50923"/>
    </source>
</evidence>
<evidence type="ECO:0000256" key="3">
    <source>
        <dbReference type="ARBA" id="ARBA00022737"/>
    </source>
</evidence>
<dbReference type="PANTHER" id="PTHR24050">
    <property type="entry name" value="PA14 DOMAIN-CONTAINING PROTEIN"/>
    <property type="match status" value="1"/>
</dbReference>
<protein>
    <submittedName>
        <fullName evidence="9">Sushi, von Willebrand factor type A, EGF and pentraxin domain-containing protein 1</fullName>
    </submittedName>
</protein>
<dbReference type="InterPro" id="IPR001881">
    <property type="entry name" value="EGF-like_Ca-bd_dom"/>
</dbReference>
<feature type="domain" description="EGF-like" evidence="7">
    <location>
        <begin position="605"/>
        <end position="645"/>
    </location>
</feature>
<dbReference type="PROSITE" id="PS01186">
    <property type="entry name" value="EGF_2"/>
    <property type="match status" value="1"/>
</dbReference>
<evidence type="ECO:0000256" key="2">
    <source>
        <dbReference type="ARBA" id="ARBA00022729"/>
    </source>
</evidence>
<dbReference type="PROSITE" id="PS50923">
    <property type="entry name" value="SUSHI"/>
    <property type="match status" value="1"/>
</dbReference>
<keyword evidence="10" id="KW-1185">Reference proteome</keyword>
<dbReference type="Pfam" id="PF17517">
    <property type="entry name" value="IgGFc_binding"/>
    <property type="match status" value="1"/>
</dbReference>
<dbReference type="InterPro" id="IPR024731">
    <property type="entry name" value="NELL2-like_EGF"/>
</dbReference>
<comment type="caution">
    <text evidence="5">Lacks conserved residue(s) required for the propagation of feature annotation.</text>
</comment>
<evidence type="ECO:0000313" key="10">
    <source>
        <dbReference type="Proteomes" id="UP001174909"/>
    </source>
</evidence>
<dbReference type="Gene3D" id="2.60.40.2030">
    <property type="match status" value="1"/>
</dbReference>
<dbReference type="AlphaFoldDB" id="A0AA35XJI9"/>
<dbReference type="SUPFAM" id="SSF141072">
    <property type="entry name" value="CalX-like"/>
    <property type="match status" value="1"/>
</dbReference>
<dbReference type="PANTHER" id="PTHR24050:SF28">
    <property type="entry name" value="UROMODULIN-LIKE"/>
    <property type="match status" value="1"/>
</dbReference>
<keyword evidence="6" id="KW-0768">Sushi</keyword>
<keyword evidence="1 5" id="KW-0245">EGF-like domain</keyword>
<dbReference type="EMBL" id="CASHTH010004081">
    <property type="protein sequence ID" value="CAI8053262.1"/>
    <property type="molecule type" value="Genomic_DNA"/>
</dbReference>
<dbReference type="FunFam" id="2.10.25.10:FF:000038">
    <property type="entry name" value="Fibrillin 2"/>
    <property type="match status" value="1"/>
</dbReference>
<evidence type="ECO:0000256" key="5">
    <source>
        <dbReference type="PROSITE-ProRule" id="PRU00076"/>
    </source>
</evidence>
<dbReference type="SUPFAM" id="SSF57535">
    <property type="entry name" value="Complement control module/SCR domain"/>
    <property type="match status" value="1"/>
</dbReference>
<dbReference type="InterPro" id="IPR000742">
    <property type="entry name" value="EGF"/>
</dbReference>
<dbReference type="SMART" id="SM00032">
    <property type="entry name" value="CCP"/>
    <property type="match status" value="1"/>
</dbReference>
<comment type="caution">
    <text evidence="9">The sequence shown here is derived from an EMBL/GenBank/DDBJ whole genome shotgun (WGS) entry which is preliminary data.</text>
</comment>
<evidence type="ECO:0000256" key="6">
    <source>
        <dbReference type="PROSITE-ProRule" id="PRU00302"/>
    </source>
</evidence>
<dbReference type="Pfam" id="PF12947">
    <property type="entry name" value="EGF_3"/>
    <property type="match status" value="1"/>
</dbReference>
<evidence type="ECO:0000256" key="4">
    <source>
        <dbReference type="ARBA" id="ARBA00023157"/>
    </source>
</evidence>
<reference evidence="9" key="1">
    <citation type="submission" date="2023-03" db="EMBL/GenBank/DDBJ databases">
        <authorList>
            <person name="Steffen K."/>
            <person name="Cardenas P."/>
        </authorList>
    </citation>
    <scope>NUCLEOTIDE SEQUENCE</scope>
</reference>
<dbReference type="InterPro" id="IPR035234">
    <property type="entry name" value="IgGFc-bd_N"/>
</dbReference>
<dbReference type="SMART" id="SM00181">
    <property type="entry name" value="EGF"/>
    <property type="match status" value="1"/>
</dbReference>
<evidence type="ECO:0000256" key="1">
    <source>
        <dbReference type="ARBA" id="ARBA00022536"/>
    </source>
</evidence>
<sequence length="859" mass="92340">MGTKFLVGFMQNVLPRTVGNTVPDAYLLVTTNETGVVEFDVTTMFGGVQSSSTYTVDSTAPTRVNFPADDVYVTNIQERDKAIWVQTTNNKKIAIQVINDELRSTDGFVALPCDSMTVPSDFRTYEYLILSTNQDTTDQPGSTPRSSQFLVITCDDDTEVEVAPSTSISGSGVFQHPLFGPGTSQASSNWRVNTDNNLIPAHQTLLISITNQDLTGTVDNTNVTITCVNAGSSTSAVDYTATLNSAQNPNWGQFETHSEACSDPYAPKYCCLESSNPVVLAQYSYGYSRDATCNGGEFGDPFMSVIPPIVQYLRLYHLVPVNISSGPIVNHFFSVSVPARYFQTDRIMLDNAPLELNATKWHAIYCSTGEICGYGITKDFDNQYHSLFHADANTAIFVHTYGFSIQNSYAIAGGMELQPISGTIISCTVPDDCVVEGSSVTVTCTRSLDQTQQSRIRVSTEDGSAVAPADYTALNIPENRPSFFAGNVLNYRGGTRQDSVISFDIQTTADSDDTEPQETFFLNVSPVRTAIVLTPRVPITICGVTQDIRCPDLTDPANGMVMVAGTSPGDAAIYTCNDGYKLDGASNRTCGSGGQWSPEEPKCLDINECEIATEICDGNATCSDTQGSYECVCNSGYSGDGLSCTIPTLSFSSETYVGEEVERVAQVCVALSLTLSIPLDFIITATDTGSATAGLSCTSTGVTEVEINCSGVRADTTLQCSFDGRPLHRCRVPMVLTSIVSPPGNHSVRIVASTGGESTVPYYIAAAATNVPASVPPLEVVLTGGSPRVNESSVEAEFLTTRPVTGVRCFLRYENKNDYKDCSSGSVSFTGLKPGRYVLKIFAYNKQTDIGTEKRVVTI</sequence>
<dbReference type="CDD" id="cd00054">
    <property type="entry name" value="EGF_CA"/>
    <property type="match status" value="1"/>
</dbReference>
<dbReference type="PROSITE" id="PS01187">
    <property type="entry name" value="EGF_CA"/>
    <property type="match status" value="1"/>
</dbReference>
<dbReference type="InterPro" id="IPR052235">
    <property type="entry name" value="Nephronectin_domain"/>
</dbReference>
<dbReference type="InterPro" id="IPR035976">
    <property type="entry name" value="Sushi/SCR/CCP_sf"/>
</dbReference>
<dbReference type="GO" id="GO:0005509">
    <property type="term" value="F:calcium ion binding"/>
    <property type="evidence" value="ECO:0007669"/>
    <property type="project" value="InterPro"/>
</dbReference>
<name>A0AA35XJI9_GEOBA</name>
<dbReference type="InterPro" id="IPR038081">
    <property type="entry name" value="CalX-like_sf"/>
</dbReference>
<dbReference type="SMART" id="SM00179">
    <property type="entry name" value="EGF_CA"/>
    <property type="match status" value="1"/>
</dbReference>
<dbReference type="InterPro" id="IPR000436">
    <property type="entry name" value="Sushi_SCR_CCP_dom"/>
</dbReference>
<gene>
    <name evidence="9" type="ORF">GBAR_LOCUS29130</name>
</gene>
<organism evidence="9 10">
    <name type="scientific">Geodia barretti</name>
    <name type="common">Barrett's horny sponge</name>
    <dbReference type="NCBI Taxonomy" id="519541"/>
    <lineage>
        <taxon>Eukaryota</taxon>
        <taxon>Metazoa</taxon>
        <taxon>Porifera</taxon>
        <taxon>Demospongiae</taxon>
        <taxon>Heteroscleromorpha</taxon>
        <taxon>Tetractinellida</taxon>
        <taxon>Astrophorina</taxon>
        <taxon>Geodiidae</taxon>
        <taxon>Geodia</taxon>
    </lineage>
</organism>
<dbReference type="Gene3D" id="2.10.70.10">
    <property type="entry name" value="Complement Module, domain 1"/>
    <property type="match status" value="1"/>
</dbReference>
<accession>A0AA35XJI9</accession>
<dbReference type="InterPro" id="IPR000152">
    <property type="entry name" value="EGF-type_Asp/Asn_hydroxyl_site"/>
</dbReference>
<dbReference type="PROSITE" id="PS50026">
    <property type="entry name" value="EGF_3"/>
    <property type="match status" value="1"/>
</dbReference>
<keyword evidence="4 6" id="KW-1015">Disulfide bond</keyword>
<evidence type="ECO:0000259" key="7">
    <source>
        <dbReference type="PROSITE" id="PS50026"/>
    </source>
</evidence>
<dbReference type="SUPFAM" id="SSF57196">
    <property type="entry name" value="EGF/Laminin"/>
    <property type="match status" value="1"/>
</dbReference>
<dbReference type="Proteomes" id="UP001174909">
    <property type="component" value="Unassembled WGS sequence"/>
</dbReference>
<dbReference type="Gene3D" id="2.10.25.10">
    <property type="entry name" value="Laminin"/>
    <property type="match status" value="1"/>
</dbReference>
<evidence type="ECO:0000313" key="9">
    <source>
        <dbReference type="EMBL" id="CAI8053262.1"/>
    </source>
</evidence>
<dbReference type="PROSITE" id="PS00010">
    <property type="entry name" value="ASX_HYDROXYL"/>
    <property type="match status" value="1"/>
</dbReference>
<proteinExistence type="predicted"/>
<keyword evidence="3" id="KW-0677">Repeat</keyword>
<keyword evidence="2" id="KW-0732">Signal</keyword>
<feature type="domain" description="Sushi" evidence="8">
    <location>
        <begin position="548"/>
        <end position="605"/>
    </location>
</feature>
<dbReference type="Pfam" id="PF00084">
    <property type="entry name" value="Sushi"/>
    <property type="match status" value="1"/>
</dbReference>
<feature type="disulfide bond" evidence="6">
    <location>
        <begin position="576"/>
        <end position="603"/>
    </location>
</feature>